<sequence length="130" mass="15260">FEIILYSFYISKELEYKMIEDIKRYSCYIRWNCFCNGSGISVNALSRIITKLNCLDRKKLDAEEVLLKLQSKLSKATACLVHLRKQKRFLHNCSAKMVSQDLHSLNELEEKKRWEEDAWHAAKSEAVIEA</sequence>
<dbReference type="GeneID" id="63833673"/>
<reference evidence="1" key="1">
    <citation type="journal article" date="2020" name="Phytopathology">
        <title>Genome sequence of the chestnut blight fungus Cryphonectria parasitica EP155: A fundamental resource for an archetypical invasive plant pathogen.</title>
        <authorList>
            <person name="Crouch J.A."/>
            <person name="Dawe A."/>
            <person name="Aerts A."/>
            <person name="Barry K."/>
            <person name="Churchill A.C.L."/>
            <person name="Grimwood J."/>
            <person name="Hillman B."/>
            <person name="Milgroom M.G."/>
            <person name="Pangilinan J."/>
            <person name="Smith M."/>
            <person name="Salamov A."/>
            <person name="Schmutz J."/>
            <person name="Yadav J."/>
            <person name="Grigoriev I.V."/>
            <person name="Nuss D."/>
        </authorList>
    </citation>
    <scope>NUCLEOTIDE SEQUENCE</scope>
    <source>
        <strain evidence="1">EP155</strain>
    </source>
</reference>
<evidence type="ECO:0000313" key="1">
    <source>
        <dbReference type="EMBL" id="KAF3771424.1"/>
    </source>
</evidence>
<protein>
    <submittedName>
        <fullName evidence="1">Uncharacterized protein</fullName>
    </submittedName>
</protein>
<evidence type="ECO:0000313" key="2">
    <source>
        <dbReference type="Proteomes" id="UP000803844"/>
    </source>
</evidence>
<organism evidence="1 2">
    <name type="scientific">Cryphonectria parasitica (strain ATCC 38755 / EP155)</name>
    <dbReference type="NCBI Taxonomy" id="660469"/>
    <lineage>
        <taxon>Eukaryota</taxon>
        <taxon>Fungi</taxon>
        <taxon>Dikarya</taxon>
        <taxon>Ascomycota</taxon>
        <taxon>Pezizomycotina</taxon>
        <taxon>Sordariomycetes</taxon>
        <taxon>Sordariomycetidae</taxon>
        <taxon>Diaporthales</taxon>
        <taxon>Cryphonectriaceae</taxon>
        <taxon>Cryphonectria-Endothia species complex</taxon>
        <taxon>Cryphonectria</taxon>
    </lineage>
</organism>
<accession>A0A9P5CU82</accession>
<dbReference type="RefSeq" id="XP_040782385.1">
    <property type="nucleotide sequence ID" value="XM_040916544.1"/>
</dbReference>
<comment type="caution">
    <text evidence="1">The sequence shown here is derived from an EMBL/GenBank/DDBJ whole genome shotgun (WGS) entry which is preliminary data.</text>
</comment>
<gene>
    <name evidence="1" type="ORF">M406DRAFT_248583</name>
</gene>
<dbReference type="EMBL" id="MU032344">
    <property type="protein sequence ID" value="KAF3771424.1"/>
    <property type="molecule type" value="Genomic_DNA"/>
</dbReference>
<proteinExistence type="predicted"/>
<name>A0A9P5CU82_CRYP1</name>
<feature type="non-terminal residue" evidence="1">
    <location>
        <position position="1"/>
    </location>
</feature>
<dbReference type="Proteomes" id="UP000803844">
    <property type="component" value="Unassembled WGS sequence"/>
</dbReference>
<keyword evidence="2" id="KW-1185">Reference proteome</keyword>
<dbReference type="AlphaFoldDB" id="A0A9P5CU82"/>